<dbReference type="EMBL" id="VCGU01000007">
    <property type="protein sequence ID" value="TRY73072.1"/>
    <property type="molecule type" value="Genomic_DNA"/>
</dbReference>
<protein>
    <recommendedName>
        <fullName evidence="12">Peptidase M14 domain-containing protein</fullName>
    </recommendedName>
</protein>
<comment type="caution">
    <text evidence="13">The sequence shown here is derived from an EMBL/GenBank/DDBJ whole genome shotgun (WGS) entry which is preliminary data.</text>
</comment>
<dbReference type="PANTHER" id="PTHR11705:SF140">
    <property type="entry name" value="FI02848P-RELATED"/>
    <property type="match status" value="1"/>
</dbReference>
<feature type="active site" description="Proton donor/acceptor" evidence="10">
    <location>
        <position position="376"/>
    </location>
</feature>
<dbReference type="Pfam" id="PF00246">
    <property type="entry name" value="Peptidase_M14"/>
    <property type="match status" value="1"/>
</dbReference>
<accession>A0A553P5X6</accession>
<dbReference type="STRING" id="6832.A0A553P5X6"/>
<evidence type="ECO:0000256" key="7">
    <source>
        <dbReference type="ARBA" id="ARBA00022801"/>
    </source>
</evidence>
<evidence type="ECO:0000313" key="13">
    <source>
        <dbReference type="EMBL" id="TRY73072.1"/>
    </source>
</evidence>
<feature type="chain" id="PRO_5021855405" description="Peptidase M14 domain-containing protein" evidence="11">
    <location>
        <begin position="20"/>
        <end position="420"/>
    </location>
</feature>
<dbReference type="InterPro" id="IPR057246">
    <property type="entry name" value="CARBOXYPEPT_ZN_1"/>
</dbReference>
<name>A0A553P5X6_TIGCA</name>
<evidence type="ECO:0000259" key="12">
    <source>
        <dbReference type="PROSITE" id="PS52035"/>
    </source>
</evidence>
<keyword evidence="6 11" id="KW-0732">Signal</keyword>
<keyword evidence="9" id="KW-0482">Metalloprotease</keyword>
<dbReference type="PROSITE" id="PS52035">
    <property type="entry name" value="PEPTIDASE_M14"/>
    <property type="match status" value="1"/>
</dbReference>
<evidence type="ECO:0000256" key="5">
    <source>
        <dbReference type="ARBA" id="ARBA00022723"/>
    </source>
</evidence>
<dbReference type="AlphaFoldDB" id="A0A553P5X6"/>
<dbReference type="GO" id="GO:0005615">
    <property type="term" value="C:extracellular space"/>
    <property type="evidence" value="ECO:0007669"/>
    <property type="project" value="TreeGrafter"/>
</dbReference>
<evidence type="ECO:0000256" key="6">
    <source>
        <dbReference type="ARBA" id="ARBA00022729"/>
    </source>
</evidence>
<evidence type="ECO:0000256" key="10">
    <source>
        <dbReference type="PROSITE-ProRule" id="PRU01379"/>
    </source>
</evidence>
<keyword evidence="8" id="KW-0862">Zinc</keyword>
<comment type="similarity">
    <text evidence="2 10">Belongs to the peptidase M14 family.</text>
</comment>
<evidence type="ECO:0000256" key="9">
    <source>
        <dbReference type="ARBA" id="ARBA00023049"/>
    </source>
</evidence>
<evidence type="ECO:0000256" key="8">
    <source>
        <dbReference type="ARBA" id="ARBA00022833"/>
    </source>
</evidence>
<proteinExistence type="inferred from homology"/>
<reference evidence="13 14" key="1">
    <citation type="journal article" date="2018" name="Nat. Ecol. Evol.">
        <title>Genomic signatures of mitonuclear coevolution across populations of Tigriopus californicus.</title>
        <authorList>
            <person name="Barreto F.S."/>
            <person name="Watson E.T."/>
            <person name="Lima T.G."/>
            <person name="Willett C.S."/>
            <person name="Edmands S."/>
            <person name="Li W."/>
            <person name="Burton R.S."/>
        </authorList>
    </citation>
    <scope>NUCLEOTIDE SEQUENCE [LARGE SCALE GENOMIC DNA]</scope>
    <source>
        <strain evidence="13 14">San Diego</strain>
    </source>
</reference>
<dbReference type="Proteomes" id="UP000318571">
    <property type="component" value="Chromosome 3"/>
</dbReference>
<dbReference type="Gene3D" id="3.40.630.10">
    <property type="entry name" value="Zn peptidases"/>
    <property type="match status" value="1"/>
</dbReference>
<dbReference type="PANTHER" id="PTHR11705">
    <property type="entry name" value="PROTEASE FAMILY M14 CARBOXYPEPTIDASE A,B"/>
    <property type="match status" value="1"/>
</dbReference>
<dbReference type="GO" id="GO:0006508">
    <property type="term" value="P:proteolysis"/>
    <property type="evidence" value="ECO:0007669"/>
    <property type="project" value="UniProtKB-KW"/>
</dbReference>
<dbReference type="GO" id="GO:0008270">
    <property type="term" value="F:zinc ion binding"/>
    <property type="evidence" value="ECO:0007669"/>
    <property type="project" value="InterPro"/>
</dbReference>
<evidence type="ECO:0000256" key="1">
    <source>
        <dbReference type="ARBA" id="ARBA00001947"/>
    </source>
</evidence>
<organism evidence="13 14">
    <name type="scientific">Tigriopus californicus</name>
    <name type="common">Marine copepod</name>
    <dbReference type="NCBI Taxonomy" id="6832"/>
    <lineage>
        <taxon>Eukaryota</taxon>
        <taxon>Metazoa</taxon>
        <taxon>Ecdysozoa</taxon>
        <taxon>Arthropoda</taxon>
        <taxon>Crustacea</taxon>
        <taxon>Multicrustacea</taxon>
        <taxon>Hexanauplia</taxon>
        <taxon>Copepoda</taxon>
        <taxon>Harpacticoida</taxon>
        <taxon>Harpacticidae</taxon>
        <taxon>Tigriopus</taxon>
    </lineage>
</organism>
<dbReference type="FunFam" id="3.40.630.10:FF:000084">
    <property type="entry name" value="Carboxypeptidase B2"/>
    <property type="match status" value="1"/>
</dbReference>
<dbReference type="PROSITE" id="PS00132">
    <property type="entry name" value="CARBOXYPEPT_ZN_1"/>
    <property type="match status" value="1"/>
</dbReference>
<evidence type="ECO:0000256" key="2">
    <source>
        <dbReference type="ARBA" id="ARBA00005988"/>
    </source>
</evidence>
<keyword evidence="14" id="KW-1185">Reference proteome</keyword>
<comment type="cofactor">
    <cofactor evidence="1">
        <name>Zn(2+)</name>
        <dbReference type="ChEBI" id="CHEBI:29105"/>
    </cofactor>
</comment>
<gene>
    <name evidence="13" type="ORF">TCAL_07762</name>
</gene>
<keyword evidence="5" id="KW-0479">Metal-binding</keyword>
<dbReference type="PRINTS" id="PR00765">
    <property type="entry name" value="CRBOXYPTASEA"/>
</dbReference>
<keyword evidence="4" id="KW-0645">Protease</keyword>
<feature type="signal peptide" evidence="11">
    <location>
        <begin position="1"/>
        <end position="19"/>
    </location>
</feature>
<dbReference type="OMA" id="CEMHENV"/>
<keyword evidence="3" id="KW-0121">Carboxypeptidase</keyword>
<evidence type="ECO:0000256" key="3">
    <source>
        <dbReference type="ARBA" id="ARBA00022645"/>
    </source>
</evidence>
<dbReference type="GO" id="GO:0004181">
    <property type="term" value="F:metallocarboxypeptidase activity"/>
    <property type="evidence" value="ECO:0007669"/>
    <property type="project" value="InterPro"/>
</dbReference>
<keyword evidence="7" id="KW-0378">Hydrolase</keyword>
<evidence type="ECO:0000256" key="4">
    <source>
        <dbReference type="ARBA" id="ARBA00022670"/>
    </source>
</evidence>
<evidence type="ECO:0000256" key="11">
    <source>
        <dbReference type="SAM" id="SignalP"/>
    </source>
</evidence>
<dbReference type="InterPro" id="IPR000834">
    <property type="entry name" value="Peptidase_M14"/>
</dbReference>
<dbReference type="SUPFAM" id="SSF53187">
    <property type="entry name" value="Zn-dependent exopeptidases"/>
    <property type="match status" value="1"/>
</dbReference>
<dbReference type="SMART" id="SM00631">
    <property type="entry name" value="Zn_pept"/>
    <property type="match status" value="1"/>
</dbReference>
<feature type="domain" description="Peptidase M14" evidence="12">
    <location>
        <begin position="114"/>
        <end position="410"/>
    </location>
</feature>
<sequence>MHLGPQSLTLFALLHWSMGDNGNGYLVNVIPVTESALQLLTSIRWDYDFLELDEDLQKPAVVHLTEADKDEFLSKISDESQFKFEFLDLQGMIEEERRQNNGTLSRQGSFDLNIYHPLNEIEDFLQSKQRDHPAMVNVTTIGRTHNGQYIQMITIKLTREDIKMKPAIWIDCGIHAREHISPATCLGLIDRLINQGEKGPLEHFDFFILPVFNPDGYAYTWSNDRMWRKNRRPITRSCTGVDLNRNFVPTDFGGPSTSSNPCSNIYKGTKAFSEPETRAVAVANLQIMKKYGRDMFPLHMSFHSYGQMILRPYSHGVMPPPNLRELDAIGNVMLKSVARSRYTYRYGTSAAILYAVGGASADWAYHQGVPYPFTIELPPQTSGGFIYPASNIKRTYNHIWKMVNAMTRHLRRNGYKVQKQ</sequence>
<evidence type="ECO:0000313" key="14">
    <source>
        <dbReference type="Proteomes" id="UP000318571"/>
    </source>
</evidence>